<dbReference type="Gene3D" id="3.15.10.10">
    <property type="entry name" value="Bactericidal permeability-increasing protein, domain 1"/>
    <property type="match status" value="1"/>
</dbReference>
<organism evidence="1 2">
    <name type="scientific">Triparma laevis f. inornata</name>
    <dbReference type="NCBI Taxonomy" id="1714386"/>
    <lineage>
        <taxon>Eukaryota</taxon>
        <taxon>Sar</taxon>
        <taxon>Stramenopiles</taxon>
        <taxon>Ochrophyta</taxon>
        <taxon>Bolidophyceae</taxon>
        <taxon>Parmales</taxon>
        <taxon>Triparmaceae</taxon>
        <taxon>Triparma</taxon>
    </lineage>
</organism>
<dbReference type="Proteomes" id="UP001162640">
    <property type="component" value="Unassembled WGS sequence"/>
</dbReference>
<sequence>MDPGYIFLTTFGPAVILASPDPSATVAPTSQFRVAIWRHPGSSFASASTAYINPSELHKPLPVTPGMSVSLKAKASDTPPPTPLTVQQYFPSTDTYLLSPNTTVTTSELLQNYDVHPSNLFYPLLDKLLSRAQDLVTGATADPVIRTILEKAKDIDVEKIKESLPDIETLKEGVSGMLTPPKVKQISSSHANDVLNLLKQDDVKTLLEKSRDRLTTLVNNEIPEQKKKLLESTGITIEDSSSSSIMGVLNDKNRRAALDALDKLLDENQRSVISNITDTVDSALESAELKEAKDNLTKQFSDVMATLGDASTTDETLDGLVSTFNEKTTEFQELTGALLETKSVAMLFEGAERLKQRTNRVASQILNAEQLATLESSTSTLLAKLVDGDEAVLKLKALQLGDSVKSRLIHTLELHTASRGGLDGIIASAITDLNDKTASLDSDLQDLIESLQASASSTSKDTNEALLTLLSQKSNYREQILLKVEESLCTINSQLQDMFGESLNAATILSVANGTASTEALFEPIAIKARSEINLQLDVVEKEFGENSTALQIITYVRNMVAESAEANTEAMTLKSTFDNIASTLNDDSSVAVGQQLLMKSERVLDVLEDASKNKTITSLIESARNAGYTEDKVVQSIANLDVDGLLNDVDGLVNDDQARRNMVAKATDSALEFLLTVLPSVEIPKLEGVKDGNMFSIENLSMEAFKLRKEDIDVQIAGISTNAYAAANNTNADKSESEAGVEVDGENYIEPAVMDEGVPATELLVIKVDNIQASLEGIKWSFGQTYFPHMKGAGEADAKIENAHLLLKFELRKKLCKEAPSSDFDGPKYEPVLCLHDRQCTMESMSLQVKGDGLSWLYNMLTSLFKGLLKEYVIKTVLEAITNSSGYLLEALNEQLAPYWPLIMRMGKLNIEELLIIDENAISDTTQILGKDIIELVWREPVPLGMKLLMNDGSGEVKVVEFPRGGQALRVAEAAELDPDFFRGATICGVNGTKFLDPAKPVGPQGGPIDTTKIQQVLAALKEPGRPKSIEFLISESERKRIMRVLGKLKAHEEVRF</sequence>
<evidence type="ECO:0000313" key="1">
    <source>
        <dbReference type="EMBL" id="GMH69440.1"/>
    </source>
</evidence>
<dbReference type="PANTHER" id="PTHR31138:SF1">
    <property type="entry name" value="PDZ DOMAIN-CONTAINING PROTEIN"/>
    <property type="match status" value="1"/>
</dbReference>
<comment type="caution">
    <text evidence="1">The sequence shown here is derived from an EMBL/GenBank/DDBJ whole genome shotgun (WGS) entry which is preliminary data.</text>
</comment>
<proteinExistence type="predicted"/>
<dbReference type="PANTHER" id="PTHR31138">
    <property type="entry name" value="CHROMOSOME 19, WHOLE GENOME SHOTGUN SEQUENCE"/>
    <property type="match status" value="1"/>
</dbReference>
<accession>A0A9W7E8Z6</accession>
<gene>
    <name evidence="1" type="ORF">TL16_g05159</name>
</gene>
<dbReference type="AlphaFoldDB" id="A0A9W7E8Z6"/>
<name>A0A9W7E8Z6_9STRA</name>
<reference evidence="2" key="1">
    <citation type="journal article" date="2023" name="Commun. Biol.">
        <title>Genome analysis of Parmales, the sister group of diatoms, reveals the evolutionary specialization of diatoms from phago-mixotrophs to photoautotrophs.</title>
        <authorList>
            <person name="Ban H."/>
            <person name="Sato S."/>
            <person name="Yoshikawa S."/>
            <person name="Yamada K."/>
            <person name="Nakamura Y."/>
            <person name="Ichinomiya M."/>
            <person name="Sato N."/>
            <person name="Blanc-Mathieu R."/>
            <person name="Endo H."/>
            <person name="Kuwata A."/>
            <person name="Ogata H."/>
        </authorList>
    </citation>
    <scope>NUCLEOTIDE SEQUENCE [LARGE SCALE GENOMIC DNA]</scope>
</reference>
<protein>
    <submittedName>
        <fullName evidence="1">Uncharacterized protein</fullName>
    </submittedName>
</protein>
<evidence type="ECO:0000313" key="2">
    <source>
        <dbReference type="Proteomes" id="UP001162640"/>
    </source>
</evidence>
<dbReference type="EMBL" id="BLQM01000148">
    <property type="protein sequence ID" value="GMH69440.1"/>
    <property type="molecule type" value="Genomic_DNA"/>
</dbReference>